<sequence length="218" mass="23178">MSRGVGRRTIVGIALLAVGLLTLSAAPAAYAAPEVPPTPTSVTISGDDLAEPLVVVAEQQPEIFTAVMDQVNWLERAWHAATPKPETLGPKYVVVVSIEDEAKETYDLYPLAGGGPRAFRPAKQPDKRKTTEAWFFGRLSMPEALRVAGAPLPEQNDAVSAGIGGGERAIPEDALRPGDDLDELLADLREVLLMNAAVVVAITLGLAGIALLVRRRTR</sequence>
<keyword evidence="2" id="KW-0732">Signal</keyword>
<keyword evidence="1" id="KW-0472">Membrane</keyword>
<feature type="chain" id="PRO_5032705882" evidence="2">
    <location>
        <begin position="32"/>
        <end position="218"/>
    </location>
</feature>
<dbReference type="EMBL" id="AP023359">
    <property type="protein sequence ID" value="BCJ63578.1"/>
    <property type="molecule type" value="Genomic_DNA"/>
</dbReference>
<feature type="signal peptide" evidence="2">
    <location>
        <begin position="1"/>
        <end position="31"/>
    </location>
</feature>
<organism evidence="3 4">
    <name type="scientific">Polymorphospora rubra</name>
    <dbReference type="NCBI Taxonomy" id="338584"/>
    <lineage>
        <taxon>Bacteria</taxon>
        <taxon>Bacillati</taxon>
        <taxon>Actinomycetota</taxon>
        <taxon>Actinomycetes</taxon>
        <taxon>Micromonosporales</taxon>
        <taxon>Micromonosporaceae</taxon>
        <taxon>Polymorphospora</taxon>
    </lineage>
</organism>
<keyword evidence="1" id="KW-1133">Transmembrane helix</keyword>
<evidence type="ECO:0000256" key="1">
    <source>
        <dbReference type="SAM" id="Phobius"/>
    </source>
</evidence>
<dbReference type="PROSITE" id="PS51318">
    <property type="entry name" value="TAT"/>
    <property type="match status" value="1"/>
</dbReference>
<dbReference type="InterPro" id="IPR006311">
    <property type="entry name" value="TAT_signal"/>
</dbReference>
<evidence type="ECO:0000313" key="4">
    <source>
        <dbReference type="Proteomes" id="UP000680866"/>
    </source>
</evidence>
<feature type="transmembrane region" description="Helical" evidence="1">
    <location>
        <begin position="192"/>
        <end position="213"/>
    </location>
</feature>
<evidence type="ECO:0000256" key="2">
    <source>
        <dbReference type="SAM" id="SignalP"/>
    </source>
</evidence>
<evidence type="ECO:0000313" key="3">
    <source>
        <dbReference type="EMBL" id="BCJ63578.1"/>
    </source>
</evidence>
<keyword evidence="1" id="KW-0812">Transmembrane</keyword>
<dbReference type="RefSeq" id="WP_246568255.1">
    <property type="nucleotide sequence ID" value="NZ_AP023359.1"/>
</dbReference>
<proteinExistence type="predicted"/>
<reference evidence="3" key="1">
    <citation type="submission" date="2020-08" db="EMBL/GenBank/DDBJ databases">
        <title>Whole genome shotgun sequence of Polymorphospora rubra NBRC 101157.</title>
        <authorList>
            <person name="Komaki H."/>
            <person name="Tamura T."/>
        </authorList>
    </citation>
    <scope>NUCLEOTIDE SEQUENCE</scope>
    <source>
        <strain evidence="3">NBRC 101157</strain>
    </source>
</reference>
<gene>
    <name evidence="3" type="ORF">Prubr_05990</name>
</gene>
<keyword evidence="4" id="KW-1185">Reference proteome</keyword>
<protein>
    <submittedName>
        <fullName evidence="3">Uncharacterized protein</fullName>
    </submittedName>
</protein>
<dbReference type="AlphaFoldDB" id="A0A810MW77"/>
<name>A0A810MW77_9ACTN</name>
<dbReference type="KEGG" id="pry:Prubr_05990"/>
<dbReference type="Proteomes" id="UP000680866">
    <property type="component" value="Chromosome"/>
</dbReference>
<accession>A0A810MW77</accession>